<dbReference type="PANTHER" id="PTHR44858:SF1">
    <property type="entry name" value="UDP-N-ACETYLGLUCOSAMINE--PEPTIDE N-ACETYLGLUCOSAMINYLTRANSFERASE SPINDLY-RELATED"/>
    <property type="match status" value="1"/>
</dbReference>
<sequence length="484" mass="53025">MEEAFPDIFNRRLASAGFLPIIRADRLYAFDHLGLPLNLHPSHATAIRIAQMLDADYIVFGDYTVTGDQLTAETRILDVTALHLGNNIQEQSKLEDLLDTANKLAWEVARQFDPTYAVAEQTFLAADGHLPVSAFENYIRGVVEDQPDEGIRHLRESIRIDPNFPPAWLALGRRYFANQDYDEAAATFGHLPTDYTYALEADFYRGLAFFYTGNYMKAEDAFAFVSTRLPLPEVVNNQGVAASRRGKDAAALFREAIAADPKEPDYHFNLAVSLAHSGKTPEAVAELQQTLKLRPQDAEAQSYLNTLQNPGAVKPNPDPGHAITDTEGPLERIRRTYNEAGFRQAAFEMEQVQKMRLASMPPAQRAAALVKDGDQFFQRGLVLEAEHEYQSALSADPSSAAAHAGLAAVRERSGDQAAARDEAQKSLHLAPNADAHLVLARLDLAGNQLLAAAGEVSDALKVDPASPAARGMKQALEARGQQVP</sequence>
<dbReference type="EMBL" id="QVQT01000007">
    <property type="protein sequence ID" value="RFU15216.1"/>
    <property type="molecule type" value="Genomic_DNA"/>
</dbReference>
<keyword evidence="2 3" id="KW-0802">TPR repeat</keyword>
<dbReference type="AlphaFoldDB" id="A0A372IJU8"/>
<comment type="caution">
    <text evidence="5">The sequence shown here is derived from an EMBL/GenBank/DDBJ whole genome shotgun (WGS) entry which is preliminary data.</text>
</comment>
<dbReference type="Pfam" id="PF13432">
    <property type="entry name" value="TPR_16"/>
    <property type="match status" value="2"/>
</dbReference>
<evidence type="ECO:0000313" key="5">
    <source>
        <dbReference type="EMBL" id="RFU15216.1"/>
    </source>
</evidence>
<gene>
    <name evidence="5" type="ORF">D0Y96_18585</name>
</gene>
<evidence type="ECO:0000256" key="2">
    <source>
        <dbReference type="ARBA" id="ARBA00022803"/>
    </source>
</evidence>
<proteinExistence type="predicted"/>
<accession>A0A372IJU8</accession>
<reference evidence="5 6" key="1">
    <citation type="submission" date="2018-08" db="EMBL/GenBank/DDBJ databases">
        <title>Acidipila sp. 4G-K13, an acidobacterium isolated from forest soil.</title>
        <authorList>
            <person name="Gao Z.-H."/>
            <person name="Qiu L.-H."/>
        </authorList>
    </citation>
    <scope>NUCLEOTIDE SEQUENCE [LARGE SCALE GENOMIC DNA]</scope>
    <source>
        <strain evidence="5 6">4G-K13</strain>
    </source>
</reference>
<dbReference type="SMART" id="SM00028">
    <property type="entry name" value="TPR"/>
    <property type="match status" value="4"/>
</dbReference>
<dbReference type="SUPFAM" id="SSF48452">
    <property type="entry name" value="TPR-like"/>
    <property type="match status" value="2"/>
</dbReference>
<keyword evidence="6" id="KW-1185">Reference proteome</keyword>
<dbReference type="InterPro" id="IPR011990">
    <property type="entry name" value="TPR-like_helical_dom_sf"/>
</dbReference>
<name>A0A372IJU8_9BACT</name>
<evidence type="ECO:0000256" key="1">
    <source>
        <dbReference type="ARBA" id="ARBA00022737"/>
    </source>
</evidence>
<dbReference type="Gene3D" id="1.25.40.10">
    <property type="entry name" value="Tetratricopeptide repeat domain"/>
    <property type="match status" value="3"/>
</dbReference>
<keyword evidence="1" id="KW-0677">Repeat</keyword>
<dbReference type="Proteomes" id="UP000264702">
    <property type="component" value="Unassembled WGS sequence"/>
</dbReference>
<evidence type="ECO:0000313" key="6">
    <source>
        <dbReference type="Proteomes" id="UP000264702"/>
    </source>
</evidence>
<dbReference type="Pfam" id="PF14559">
    <property type="entry name" value="TPR_19"/>
    <property type="match status" value="1"/>
</dbReference>
<feature type="region of interest" description="Disordered" evidence="4">
    <location>
        <begin position="465"/>
        <end position="484"/>
    </location>
</feature>
<dbReference type="InterPro" id="IPR050498">
    <property type="entry name" value="Ycf3"/>
</dbReference>
<evidence type="ECO:0000256" key="4">
    <source>
        <dbReference type="SAM" id="MobiDB-lite"/>
    </source>
</evidence>
<protein>
    <recommendedName>
        <fullName evidence="7">Tetratricopeptide repeat protein</fullName>
    </recommendedName>
</protein>
<dbReference type="PROSITE" id="PS50005">
    <property type="entry name" value="TPR"/>
    <property type="match status" value="1"/>
</dbReference>
<dbReference type="OrthoDB" id="108535at2"/>
<feature type="repeat" description="TPR" evidence="3">
    <location>
        <begin position="264"/>
        <end position="297"/>
    </location>
</feature>
<evidence type="ECO:0000256" key="3">
    <source>
        <dbReference type="PROSITE-ProRule" id="PRU00339"/>
    </source>
</evidence>
<dbReference type="PANTHER" id="PTHR44858">
    <property type="entry name" value="TETRATRICOPEPTIDE REPEAT PROTEIN 6"/>
    <property type="match status" value="1"/>
</dbReference>
<organism evidence="5 6">
    <name type="scientific">Paracidobacterium acidisoli</name>
    <dbReference type="NCBI Taxonomy" id="2303751"/>
    <lineage>
        <taxon>Bacteria</taxon>
        <taxon>Pseudomonadati</taxon>
        <taxon>Acidobacteriota</taxon>
        <taxon>Terriglobia</taxon>
        <taxon>Terriglobales</taxon>
        <taxon>Acidobacteriaceae</taxon>
        <taxon>Paracidobacterium</taxon>
    </lineage>
</organism>
<dbReference type="InterPro" id="IPR019734">
    <property type="entry name" value="TPR_rpt"/>
</dbReference>
<evidence type="ECO:0008006" key="7">
    <source>
        <dbReference type="Google" id="ProtNLM"/>
    </source>
</evidence>